<proteinExistence type="predicted"/>
<gene>
    <name evidence="1" type="ORF">SAMN05216184_11272</name>
</gene>
<keyword evidence="2" id="KW-1185">Reference proteome</keyword>
<protein>
    <submittedName>
        <fullName evidence="1">Uncharacterized protein</fullName>
    </submittedName>
</protein>
<dbReference type="Proteomes" id="UP000250222">
    <property type="component" value="Unassembled WGS sequence"/>
</dbReference>
<dbReference type="AlphaFoldDB" id="A0A2Y9C7D5"/>
<evidence type="ECO:0000313" key="2">
    <source>
        <dbReference type="Proteomes" id="UP000250222"/>
    </source>
</evidence>
<evidence type="ECO:0000313" key="1">
    <source>
        <dbReference type="EMBL" id="SSA45213.1"/>
    </source>
</evidence>
<name>A0A2Y9C7D5_9MICO</name>
<organism evidence="1 2">
    <name type="scientific">Georgenia satyanarayanai</name>
    <dbReference type="NCBI Taxonomy" id="860221"/>
    <lineage>
        <taxon>Bacteria</taxon>
        <taxon>Bacillati</taxon>
        <taxon>Actinomycetota</taxon>
        <taxon>Actinomycetes</taxon>
        <taxon>Micrococcales</taxon>
        <taxon>Bogoriellaceae</taxon>
        <taxon>Georgenia</taxon>
    </lineage>
</organism>
<dbReference type="EMBL" id="UETB01000012">
    <property type="protein sequence ID" value="SSA45213.1"/>
    <property type="molecule type" value="Genomic_DNA"/>
</dbReference>
<reference evidence="1 2" key="1">
    <citation type="submission" date="2016-10" db="EMBL/GenBank/DDBJ databases">
        <authorList>
            <person name="Cai Z."/>
        </authorList>
    </citation>
    <scope>NUCLEOTIDE SEQUENCE [LARGE SCALE GENOMIC DNA]</scope>
    <source>
        <strain evidence="1 2">CGMCC 1.10826</strain>
    </source>
</reference>
<accession>A0A2Y9C7D5</accession>
<sequence length="258" mass="27676">MIRRWLATLGVLALVTTALVGIAHASQLALAPPTTASLDVVRKCAQADVQVIGAVGRTQLTVSGLPAACGGLPMRLWLHEAGTTRHVDAVTPHEGGALTVTLPAPVGARPTAVVTVRTWPMPTTARISDFPTFTCRTPDAPQVGCAVSVSKRTNWPDYWQRTLLISTTSTTPVRWELTVDLSTSAFMTTKELLDIRTSLTRTSALDCARTPRTVTIGGRPMHNNFHLVDSTTVREAELQGNPTVNIYANPNSVLLHCP</sequence>